<evidence type="ECO:0000313" key="2">
    <source>
        <dbReference type="Proteomes" id="UP001372834"/>
    </source>
</evidence>
<proteinExistence type="predicted"/>
<comment type="caution">
    <text evidence="1">The sequence shown here is derived from an EMBL/GenBank/DDBJ whole genome shotgun (WGS) entry which is preliminary data.</text>
</comment>
<gene>
    <name evidence="1" type="ORF">RUM43_012006</name>
</gene>
<dbReference type="EMBL" id="JAWJWE010000005">
    <property type="protein sequence ID" value="KAK6634605.1"/>
    <property type="molecule type" value="Genomic_DNA"/>
</dbReference>
<evidence type="ECO:0000313" key="1">
    <source>
        <dbReference type="EMBL" id="KAK6634605.1"/>
    </source>
</evidence>
<name>A0AAN8RZL2_POLSC</name>
<dbReference type="Proteomes" id="UP001372834">
    <property type="component" value="Unassembled WGS sequence"/>
</dbReference>
<sequence>MLRALRPLSASSSGLPPGFQVPVPCSSPRYGGICKSKGTMKIQKSKSKFQTENGDGHEEDETAEIQLTCSPLWGLVLVQTFQLFILDRIMQV</sequence>
<accession>A0AAN8RZL2</accession>
<protein>
    <submittedName>
        <fullName evidence="1">Uncharacterized protein</fullName>
    </submittedName>
</protein>
<reference evidence="1 2" key="1">
    <citation type="submission" date="2023-10" db="EMBL/GenBank/DDBJ databases">
        <title>Genomes of two closely related lineages of the louse Polyplax serrata with different host specificities.</title>
        <authorList>
            <person name="Martinu J."/>
            <person name="Tarabai H."/>
            <person name="Stefka J."/>
            <person name="Hypsa V."/>
        </authorList>
    </citation>
    <scope>NUCLEOTIDE SEQUENCE [LARGE SCALE GENOMIC DNA]</scope>
    <source>
        <strain evidence="1">HR10_N</strain>
    </source>
</reference>
<organism evidence="1 2">
    <name type="scientific">Polyplax serrata</name>
    <name type="common">Common mouse louse</name>
    <dbReference type="NCBI Taxonomy" id="468196"/>
    <lineage>
        <taxon>Eukaryota</taxon>
        <taxon>Metazoa</taxon>
        <taxon>Ecdysozoa</taxon>
        <taxon>Arthropoda</taxon>
        <taxon>Hexapoda</taxon>
        <taxon>Insecta</taxon>
        <taxon>Pterygota</taxon>
        <taxon>Neoptera</taxon>
        <taxon>Paraneoptera</taxon>
        <taxon>Psocodea</taxon>
        <taxon>Troctomorpha</taxon>
        <taxon>Phthiraptera</taxon>
        <taxon>Anoplura</taxon>
        <taxon>Polyplacidae</taxon>
        <taxon>Polyplax</taxon>
    </lineage>
</organism>
<dbReference type="AlphaFoldDB" id="A0AAN8RZL2"/>